<evidence type="ECO:0000256" key="3">
    <source>
        <dbReference type="ARBA" id="ARBA00022692"/>
    </source>
</evidence>
<evidence type="ECO:0000313" key="9">
    <source>
        <dbReference type="Proteomes" id="UP000019364"/>
    </source>
</evidence>
<dbReference type="Pfam" id="PF07690">
    <property type="entry name" value="MFS_1"/>
    <property type="match status" value="1"/>
</dbReference>
<feature type="transmembrane region" description="Helical" evidence="6">
    <location>
        <begin position="257"/>
        <end position="281"/>
    </location>
</feature>
<reference evidence="8 9" key="1">
    <citation type="journal article" date="2014" name="Genome Announc.">
        <title>Draft Genome Sequence of Paenibacillus pini JCM 16418T, Isolated from the Rhizosphere of Pine Tree.</title>
        <authorList>
            <person name="Yuki M."/>
            <person name="Oshima K."/>
            <person name="Suda W."/>
            <person name="Oshida Y."/>
            <person name="Kitamura K."/>
            <person name="Iida Y."/>
            <person name="Hattori M."/>
            <person name="Ohkuma M."/>
        </authorList>
    </citation>
    <scope>NUCLEOTIDE SEQUENCE [LARGE SCALE GENOMIC DNA]</scope>
    <source>
        <strain evidence="8 9">JCM 16418</strain>
    </source>
</reference>
<dbReference type="CDD" id="cd17339">
    <property type="entry name" value="MFS_NIMT_CynX_like"/>
    <property type="match status" value="1"/>
</dbReference>
<dbReference type="InterPro" id="IPR052524">
    <property type="entry name" value="MFS_Cyanate_Porter"/>
</dbReference>
<name>W7Z6Q4_9BACL</name>
<accession>W7Z6Q4</accession>
<dbReference type="RefSeq" id="WP_036652079.1">
    <property type="nucleotide sequence ID" value="NZ_BAVZ01000017.1"/>
</dbReference>
<dbReference type="OrthoDB" id="9797740at2"/>
<gene>
    <name evidence="8" type="ORF">JCM16418_4174</name>
</gene>
<evidence type="ECO:0000256" key="2">
    <source>
        <dbReference type="ARBA" id="ARBA00022448"/>
    </source>
</evidence>
<evidence type="ECO:0000313" key="8">
    <source>
        <dbReference type="EMBL" id="GAF10004.1"/>
    </source>
</evidence>
<dbReference type="PANTHER" id="PTHR23523">
    <property type="match status" value="1"/>
</dbReference>
<feature type="transmembrane region" description="Helical" evidence="6">
    <location>
        <begin position="222"/>
        <end position="245"/>
    </location>
</feature>
<evidence type="ECO:0000259" key="7">
    <source>
        <dbReference type="PROSITE" id="PS50850"/>
    </source>
</evidence>
<dbReference type="InterPro" id="IPR011701">
    <property type="entry name" value="MFS"/>
</dbReference>
<dbReference type="GO" id="GO:0005886">
    <property type="term" value="C:plasma membrane"/>
    <property type="evidence" value="ECO:0007669"/>
    <property type="project" value="UniProtKB-SubCell"/>
</dbReference>
<sequence length="414" mass="44604">MRQTTDISENNQQKPGKSRLQVVLLFIGIIMIAMTLRAPITSVGPLIEIIRNDTGMSHTLVGLLTTFPLLAFALLSPVAPKIARKWGIERTLFVGVFAVTAGIVLRYLPSITSLFAGTILLGLGIALSNVLLPSLIKRDFPNKVGVMMGTYSVSMNIFAALASGISFPLAQYSSTGWRGSLVMWGILSFVALMIWLPQLRSIQHEAPNVQISAKSNVWRSKLAWQVTIVMGLQSFIFYSVVAWLPEILTQRGMSSSTAGWMLSLMQFFSVPVTFVVPILAARFKNQRGLILATFACFILGLGVLLTGSRSLVPLAVIPIGIGTGAAFGLVTMFFVLRSRSVNQSAELSGMAQSIGYLLAAAGPLLFGFVHDLTNSWTSAIVLLIVASVIYMLAGLGAGSNRFIGEENNKKTSVS</sequence>
<feature type="transmembrane region" description="Helical" evidence="6">
    <location>
        <begin position="177"/>
        <end position="196"/>
    </location>
</feature>
<feature type="transmembrane region" description="Helical" evidence="6">
    <location>
        <begin position="114"/>
        <end position="132"/>
    </location>
</feature>
<feature type="transmembrane region" description="Helical" evidence="6">
    <location>
        <begin position="20"/>
        <end position="40"/>
    </location>
</feature>
<feature type="transmembrane region" description="Helical" evidence="6">
    <location>
        <begin position="347"/>
        <end position="369"/>
    </location>
</feature>
<keyword evidence="9" id="KW-1185">Reference proteome</keyword>
<dbReference type="Proteomes" id="UP000019364">
    <property type="component" value="Unassembled WGS sequence"/>
</dbReference>
<dbReference type="AlphaFoldDB" id="W7Z6Q4"/>
<keyword evidence="5 6" id="KW-0472">Membrane</keyword>
<feature type="transmembrane region" description="Helical" evidence="6">
    <location>
        <begin position="91"/>
        <end position="108"/>
    </location>
</feature>
<dbReference type="InterPro" id="IPR020846">
    <property type="entry name" value="MFS_dom"/>
</dbReference>
<dbReference type="EMBL" id="BAVZ01000017">
    <property type="protein sequence ID" value="GAF10004.1"/>
    <property type="molecule type" value="Genomic_DNA"/>
</dbReference>
<evidence type="ECO:0000256" key="1">
    <source>
        <dbReference type="ARBA" id="ARBA00004651"/>
    </source>
</evidence>
<protein>
    <recommendedName>
        <fullName evidence="7">Major facilitator superfamily (MFS) profile domain-containing protein</fullName>
    </recommendedName>
</protein>
<dbReference type="Gene3D" id="1.20.1250.20">
    <property type="entry name" value="MFS general substrate transporter like domains"/>
    <property type="match status" value="2"/>
</dbReference>
<feature type="transmembrane region" description="Helical" evidence="6">
    <location>
        <begin position="311"/>
        <end position="335"/>
    </location>
</feature>
<feature type="transmembrane region" description="Helical" evidence="6">
    <location>
        <begin position="60"/>
        <end position="79"/>
    </location>
</feature>
<dbReference type="SUPFAM" id="SSF103473">
    <property type="entry name" value="MFS general substrate transporter"/>
    <property type="match status" value="1"/>
</dbReference>
<feature type="domain" description="Major facilitator superfamily (MFS) profile" evidence="7">
    <location>
        <begin position="21"/>
        <end position="401"/>
    </location>
</feature>
<dbReference type="InterPro" id="IPR036259">
    <property type="entry name" value="MFS_trans_sf"/>
</dbReference>
<feature type="transmembrane region" description="Helical" evidence="6">
    <location>
        <begin position="288"/>
        <end position="305"/>
    </location>
</feature>
<feature type="transmembrane region" description="Helical" evidence="6">
    <location>
        <begin position="144"/>
        <end position="165"/>
    </location>
</feature>
<comment type="subcellular location">
    <subcellularLocation>
        <location evidence="1">Cell membrane</location>
        <topology evidence="1">Multi-pass membrane protein</topology>
    </subcellularLocation>
</comment>
<dbReference type="eggNOG" id="COG2807">
    <property type="taxonomic scope" value="Bacteria"/>
</dbReference>
<dbReference type="STRING" id="1236976.JCM16418_4174"/>
<comment type="caution">
    <text evidence="8">The sequence shown here is derived from an EMBL/GenBank/DDBJ whole genome shotgun (WGS) entry which is preliminary data.</text>
</comment>
<keyword evidence="3 6" id="KW-0812">Transmembrane</keyword>
<evidence type="ECO:0000256" key="5">
    <source>
        <dbReference type="ARBA" id="ARBA00023136"/>
    </source>
</evidence>
<organism evidence="8 9">
    <name type="scientific">Paenibacillus pini JCM 16418</name>
    <dbReference type="NCBI Taxonomy" id="1236976"/>
    <lineage>
        <taxon>Bacteria</taxon>
        <taxon>Bacillati</taxon>
        <taxon>Bacillota</taxon>
        <taxon>Bacilli</taxon>
        <taxon>Bacillales</taxon>
        <taxon>Paenibacillaceae</taxon>
        <taxon>Paenibacillus</taxon>
    </lineage>
</organism>
<feature type="transmembrane region" description="Helical" evidence="6">
    <location>
        <begin position="375"/>
        <end position="393"/>
    </location>
</feature>
<dbReference type="GO" id="GO:0022857">
    <property type="term" value="F:transmembrane transporter activity"/>
    <property type="evidence" value="ECO:0007669"/>
    <property type="project" value="InterPro"/>
</dbReference>
<keyword evidence="2" id="KW-0813">Transport</keyword>
<proteinExistence type="predicted"/>
<keyword evidence="4 6" id="KW-1133">Transmembrane helix</keyword>
<evidence type="ECO:0000256" key="6">
    <source>
        <dbReference type="SAM" id="Phobius"/>
    </source>
</evidence>
<dbReference type="PANTHER" id="PTHR23523:SF2">
    <property type="entry name" value="2-NITROIMIDAZOLE TRANSPORTER"/>
    <property type="match status" value="1"/>
</dbReference>
<dbReference type="PROSITE" id="PS50850">
    <property type="entry name" value="MFS"/>
    <property type="match status" value="1"/>
</dbReference>
<evidence type="ECO:0000256" key="4">
    <source>
        <dbReference type="ARBA" id="ARBA00022989"/>
    </source>
</evidence>